<dbReference type="GO" id="GO:0008270">
    <property type="term" value="F:zinc ion binding"/>
    <property type="evidence" value="ECO:0007669"/>
    <property type="project" value="UniProtKB-KW"/>
</dbReference>
<evidence type="ECO:0000256" key="2">
    <source>
        <dbReference type="ARBA" id="ARBA00022771"/>
    </source>
</evidence>
<dbReference type="Pfam" id="PF04770">
    <property type="entry name" value="ZF-HD_dimer"/>
    <property type="match status" value="1"/>
</dbReference>
<keyword evidence="1" id="KW-0479">Metal-binding</keyword>
<comment type="caution">
    <text evidence="5">The sequence shown here is derived from an EMBL/GenBank/DDBJ whole genome shotgun (WGS) entry which is preliminary data.</text>
</comment>
<keyword evidence="2" id="KW-0863">Zinc-finger</keyword>
<gene>
    <name evidence="5" type="ORF">MKW98_008812</name>
</gene>
<dbReference type="GO" id="GO:0000976">
    <property type="term" value="F:transcription cis-regulatory region binding"/>
    <property type="evidence" value="ECO:0007669"/>
    <property type="project" value="TreeGrafter"/>
</dbReference>
<keyword evidence="3" id="KW-0862">Zinc</keyword>
<dbReference type="GO" id="GO:0003700">
    <property type="term" value="F:DNA-binding transcription factor activity"/>
    <property type="evidence" value="ECO:0007669"/>
    <property type="project" value="TreeGrafter"/>
</dbReference>
<organism evidence="5 6">
    <name type="scientific">Papaver atlanticum</name>
    <dbReference type="NCBI Taxonomy" id="357466"/>
    <lineage>
        <taxon>Eukaryota</taxon>
        <taxon>Viridiplantae</taxon>
        <taxon>Streptophyta</taxon>
        <taxon>Embryophyta</taxon>
        <taxon>Tracheophyta</taxon>
        <taxon>Spermatophyta</taxon>
        <taxon>Magnoliopsida</taxon>
        <taxon>Ranunculales</taxon>
        <taxon>Papaveraceae</taxon>
        <taxon>Papaveroideae</taxon>
        <taxon>Papaver</taxon>
    </lineage>
</organism>
<dbReference type="GO" id="GO:0005634">
    <property type="term" value="C:nucleus"/>
    <property type="evidence" value="ECO:0007669"/>
    <property type="project" value="TreeGrafter"/>
</dbReference>
<dbReference type="PANTHER" id="PTHR31948:SF171">
    <property type="entry name" value="HOMEOBOX DOMAIN-CONTAINING PROTEIN"/>
    <property type="match status" value="1"/>
</dbReference>
<dbReference type="EMBL" id="JAJJMB010013400">
    <property type="protein sequence ID" value="KAI3868727.1"/>
    <property type="molecule type" value="Genomic_DNA"/>
</dbReference>
<dbReference type="NCBIfam" id="TIGR01566">
    <property type="entry name" value="ZF_HD_prot_N"/>
    <property type="match status" value="1"/>
</dbReference>
<evidence type="ECO:0000256" key="3">
    <source>
        <dbReference type="ARBA" id="ARBA00022833"/>
    </source>
</evidence>
<reference evidence="5" key="1">
    <citation type="submission" date="2022-04" db="EMBL/GenBank/DDBJ databases">
        <title>A functionally conserved STORR gene fusion in Papaver species that diverged 16.8 million years ago.</title>
        <authorList>
            <person name="Catania T."/>
        </authorList>
    </citation>
    <scope>NUCLEOTIDE SEQUENCE</scope>
    <source>
        <strain evidence="5">S-188037</strain>
    </source>
</reference>
<keyword evidence="6" id="KW-1185">Reference proteome</keyword>
<protein>
    <recommendedName>
        <fullName evidence="4">ZF-HD dimerization-type domain-containing protein</fullName>
    </recommendedName>
</protein>
<dbReference type="InterPro" id="IPR006456">
    <property type="entry name" value="ZF_HD_homeobox_Cys/His_dimer"/>
</dbReference>
<dbReference type="PANTHER" id="PTHR31948">
    <property type="entry name" value="ZINC-FINGER HOMEODOMAIN PROTEIN 2"/>
    <property type="match status" value="1"/>
</dbReference>
<evidence type="ECO:0000256" key="1">
    <source>
        <dbReference type="ARBA" id="ARBA00022723"/>
    </source>
</evidence>
<feature type="domain" description="ZF-HD dimerization-type" evidence="4">
    <location>
        <begin position="298"/>
        <end position="347"/>
    </location>
</feature>
<sequence>KACERKFEEGHMRTNKNCPGYGEDLDAHVENSGMERTSGKLNLHDSSAQPKSTIKKIIPKIAARNAPAEASEKIEKTKTFQLKVKCGLPDKPLEQITAATQSSDKQDEMGNRTISKYSKITVSNKMKPEDFHGEPQKQSSIVIHPPLDIEKQPWRKIIIKQLKVDQVKEEVHDGIQEEHRKIDKMMQSSYEILRKQEKKRFDDAAKRKAEDDKKFWEEENKRGLIREAKERERERPAVESSAWYGPEHCPQTKLHRGGEGQTGWLIPRSGGARLRLPKDGEASHVAKKSRVDDRVYAYGECQKNHAAATGGYALDGCGEFTHGGEQGTIEFLQCGACGCHRNLHRYL</sequence>
<dbReference type="AlphaFoldDB" id="A0AAD4S786"/>
<name>A0AAD4S786_9MAGN</name>
<dbReference type="Proteomes" id="UP001202328">
    <property type="component" value="Unassembled WGS sequence"/>
</dbReference>
<dbReference type="PROSITE" id="PS51523">
    <property type="entry name" value="ZF_HD_DIMER"/>
    <property type="match status" value="1"/>
</dbReference>
<dbReference type="GO" id="GO:0050793">
    <property type="term" value="P:regulation of developmental process"/>
    <property type="evidence" value="ECO:0007669"/>
    <property type="project" value="TreeGrafter"/>
</dbReference>
<accession>A0AAD4S786</accession>
<evidence type="ECO:0000313" key="6">
    <source>
        <dbReference type="Proteomes" id="UP001202328"/>
    </source>
</evidence>
<evidence type="ECO:0000313" key="5">
    <source>
        <dbReference type="EMBL" id="KAI3868727.1"/>
    </source>
</evidence>
<proteinExistence type="predicted"/>
<evidence type="ECO:0000259" key="4">
    <source>
        <dbReference type="PROSITE" id="PS51523"/>
    </source>
</evidence>
<feature type="non-terminal residue" evidence="5">
    <location>
        <position position="1"/>
    </location>
</feature>